<dbReference type="InterPro" id="IPR000620">
    <property type="entry name" value="EamA_dom"/>
</dbReference>
<feature type="domain" description="EamA" evidence="7">
    <location>
        <begin position="21"/>
        <end position="157"/>
    </location>
</feature>
<dbReference type="GO" id="GO:0005886">
    <property type="term" value="C:plasma membrane"/>
    <property type="evidence" value="ECO:0007669"/>
    <property type="project" value="UniProtKB-SubCell"/>
</dbReference>
<feature type="transmembrane region" description="Helical" evidence="6">
    <location>
        <begin position="85"/>
        <end position="102"/>
    </location>
</feature>
<dbReference type="SUPFAM" id="SSF103481">
    <property type="entry name" value="Multidrug resistance efflux transporter EmrE"/>
    <property type="match status" value="2"/>
</dbReference>
<feature type="transmembrane region" description="Helical" evidence="6">
    <location>
        <begin position="236"/>
        <end position="255"/>
    </location>
</feature>
<evidence type="ECO:0000256" key="6">
    <source>
        <dbReference type="SAM" id="Phobius"/>
    </source>
</evidence>
<dbReference type="EMBL" id="SOKU01000278">
    <property type="protein sequence ID" value="TES84929.1"/>
    <property type="molecule type" value="Genomic_DNA"/>
</dbReference>
<dbReference type="AlphaFoldDB" id="A0A523QHG1"/>
<feature type="transmembrane region" description="Helical" evidence="6">
    <location>
        <begin position="202"/>
        <end position="224"/>
    </location>
</feature>
<sequence length="310" mass="33694">MSLTTDREGYIRYPAKMEDRKALVALIVTVLIWGSSFAAVKIVLGEVTPLGLSFLRSVVATFALVLLLGFNEGFAKLRRALREKFVYFIVLGVAGVVLFNIFQNMGIQYTSSGIASVLLATNPLFVLVLGTVFLQERINRNKSIGMTFGFVGVVIIMLGGKSIVGFLISSSFIGNILVLCSALCWGLYVIMNKKVLQRYSPLLLTASAFIFGSLVLFLLCLSSGDFPAIMSLSMTSWLLVIYLGFVSSGVAYFLWNYALNKTEASKASVFLFLIPVVAILLGKVILAERITFSIAAGGGLVLSGIYLIQR</sequence>
<dbReference type="Pfam" id="PF00892">
    <property type="entry name" value="EamA"/>
    <property type="match status" value="2"/>
</dbReference>
<feature type="transmembrane region" description="Helical" evidence="6">
    <location>
        <begin position="172"/>
        <end position="190"/>
    </location>
</feature>
<comment type="subcellular location">
    <subcellularLocation>
        <location evidence="1">Cell membrane</location>
        <topology evidence="1">Multi-pass membrane protein</topology>
    </subcellularLocation>
</comment>
<feature type="transmembrane region" description="Helical" evidence="6">
    <location>
        <begin position="114"/>
        <end position="134"/>
    </location>
</feature>
<evidence type="ECO:0000256" key="2">
    <source>
        <dbReference type="ARBA" id="ARBA00022475"/>
    </source>
</evidence>
<feature type="transmembrane region" description="Helical" evidence="6">
    <location>
        <begin position="146"/>
        <end position="166"/>
    </location>
</feature>
<keyword evidence="4 6" id="KW-1133">Transmembrane helix</keyword>
<dbReference type="PANTHER" id="PTHR32322">
    <property type="entry name" value="INNER MEMBRANE TRANSPORTER"/>
    <property type="match status" value="1"/>
</dbReference>
<comment type="caution">
    <text evidence="8">The sequence shown here is derived from an EMBL/GenBank/DDBJ whole genome shotgun (WGS) entry which is preliminary data.</text>
</comment>
<feature type="domain" description="EamA" evidence="7">
    <location>
        <begin position="173"/>
        <end position="308"/>
    </location>
</feature>
<evidence type="ECO:0000256" key="4">
    <source>
        <dbReference type="ARBA" id="ARBA00022989"/>
    </source>
</evidence>
<accession>A0A523QHG1</accession>
<keyword evidence="3 6" id="KW-0812">Transmembrane</keyword>
<keyword evidence="2" id="KW-1003">Cell membrane</keyword>
<dbReference type="InterPro" id="IPR050638">
    <property type="entry name" value="AA-Vitamin_Transporters"/>
</dbReference>
<feature type="transmembrane region" description="Helical" evidence="6">
    <location>
        <begin position="54"/>
        <end position="73"/>
    </location>
</feature>
<organism evidence="8 9">
    <name type="scientific">Aerophobetes bacterium</name>
    <dbReference type="NCBI Taxonomy" id="2030807"/>
    <lineage>
        <taxon>Bacteria</taxon>
        <taxon>Candidatus Aerophobota</taxon>
    </lineage>
</organism>
<feature type="transmembrane region" description="Helical" evidence="6">
    <location>
        <begin position="267"/>
        <end position="286"/>
    </location>
</feature>
<evidence type="ECO:0000313" key="9">
    <source>
        <dbReference type="Proteomes" id="UP000320781"/>
    </source>
</evidence>
<evidence type="ECO:0000256" key="3">
    <source>
        <dbReference type="ARBA" id="ARBA00022692"/>
    </source>
</evidence>
<keyword evidence="5 6" id="KW-0472">Membrane</keyword>
<evidence type="ECO:0000259" key="7">
    <source>
        <dbReference type="Pfam" id="PF00892"/>
    </source>
</evidence>
<dbReference type="PANTHER" id="PTHR32322:SF18">
    <property type="entry name" value="S-ADENOSYLMETHIONINE_S-ADENOSYLHOMOCYSTEINE TRANSPORTER"/>
    <property type="match status" value="1"/>
</dbReference>
<reference evidence="8 9" key="1">
    <citation type="submission" date="2019-03" db="EMBL/GenBank/DDBJ databases">
        <title>Metabolic potential of uncultured bacteria and archaea associated with petroleum seepage in deep-sea sediments.</title>
        <authorList>
            <person name="Dong X."/>
            <person name="Hubert C."/>
        </authorList>
    </citation>
    <scope>NUCLEOTIDE SEQUENCE [LARGE SCALE GENOMIC DNA]</scope>
    <source>
        <strain evidence="8">E44_bin92</strain>
    </source>
</reference>
<gene>
    <name evidence="8" type="ORF">E3J95_05715</name>
</gene>
<feature type="transmembrane region" description="Helical" evidence="6">
    <location>
        <begin position="292"/>
        <end position="308"/>
    </location>
</feature>
<protein>
    <submittedName>
        <fullName evidence="8">DMT family transporter</fullName>
    </submittedName>
</protein>
<dbReference type="InterPro" id="IPR037185">
    <property type="entry name" value="EmrE-like"/>
</dbReference>
<evidence type="ECO:0000256" key="1">
    <source>
        <dbReference type="ARBA" id="ARBA00004651"/>
    </source>
</evidence>
<dbReference type="Proteomes" id="UP000320781">
    <property type="component" value="Unassembled WGS sequence"/>
</dbReference>
<proteinExistence type="predicted"/>
<evidence type="ECO:0000313" key="8">
    <source>
        <dbReference type="EMBL" id="TES84929.1"/>
    </source>
</evidence>
<name>A0A523QHG1_UNCAE</name>
<evidence type="ECO:0000256" key="5">
    <source>
        <dbReference type="ARBA" id="ARBA00023136"/>
    </source>
</evidence>